<dbReference type="InterPro" id="IPR007374">
    <property type="entry name" value="ASCH_domain"/>
</dbReference>
<dbReference type="InterPro" id="IPR015947">
    <property type="entry name" value="PUA-like_sf"/>
</dbReference>
<dbReference type="Gene3D" id="2.30.130.30">
    <property type="entry name" value="Hypothetical protein"/>
    <property type="match status" value="1"/>
</dbReference>
<evidence type="ECO:0000313" key="3">
    <source>
        <dbReference type="Proteomes" id="UP000564806"/>
    </source>
</evidence>
<accession>A0A850ELG0</accession>
<dbReference type="CDD" id="cd06554">
    <property type="entry name" value="ASCH_ASC-1_like"/>
    <property type="match status" value="1"/>
</dbReference>
<protein>
    <submittedName>
        <fullName evidence="2">ASCH domain-containing protein</fullName>
    </submittedName>
</protein>
<dbReference type="Pfam" id="PF04266">
    <property type="entry name" value="ASCH"/>
    <property type="match status" value="1"/>
</dbReference>
<dbReference type="RefSeq" id="WP_175370821.1">
    <property type="nucleotide sequence ID" value="NZ_JABWCS010000199.1"/>
</dbReference>
<proteinExistence type="predicted"/>
<gene>
    <name evidence="2" type="ORF">HPT30_07640</name>
</gene>
<evidence type="ECO:0000313" key="2">
    <source>
        <dbReference type="EMBL" id="NUU60214.1"/>
    </source>
</evidence>
<dbReference type="Proteomes" id="UP000564806">
    <property type="component" value="Unassembled WGS sequence"/>
</dbReference>
<sequence length="142" mass="16306">MRCLTIRQPWATLVALGEKNYETRSWRTTYRGELAIHAGLKIDKAACRREPFQSILAKHGYTEENLPTGVIIATGKLKECHEITGLNSVAQWIGENERAIGDYTEGRFAWELENVRPLVHHVPAKGRLGFWEYPLSEEEEHF</sequence>
<dbReference type="EMBL" id="JABWCS010000199">
    <property type="protein sequence ID" value="NUU60214.1"/>
    <property type="molecule type" value="Genomic_DNA"/>
</dbReference>
<dbReference type="SUPFAM" id="SSF88697">
    <property type="entry name" value="PUA domain-like"/>
    <property type="match status" value="1"/>
</dbReference>
<comment type="caution">
    <text evidence="2">The sequence shown here is derived from an EMBL/GenBank/DDBJ whole genome shotgun (WGS) entry which is preliminary data.</text>
</comment>
<reference evidence="2" key="1">
    <citation type="submission" date="2020-06" db="EMBL/GenBank/DDBJ databases">
        <title>Paenibacillus sp. nov., isolated from soil.</title>
        <authorList>
            <person name="Seo Y.L."/>
        </authorList>
    </citation>
    <scope>NUCLEOTIDE SEQUENCE [LARGE SCALE GENOMIC DNA]</scope>
    <source>
        <strain evidence="2">JW14</strain>
    </source>
</reference>
<feature type="domain" description="ASCH" evidence="1">
    <location>
        <begin position="4"/>
        <end position="64"/>
    </location>
</feature>
<evidence type="ECO:0000259" key="1">
    <source>
        <dbReference type="Pfam" id="PF04266"/>
    </source>
</evidence>
<organism evidence="2 3">
    <name type="scientific">Paenibacillus agri</name>
    <dbReference type="NCBI Taxonomy" id="2744309"/>
    <lineage>
        <taxon>Bacteria</taxon>
        <taxon>Bacillati</taxon>
        <taxon>Bacillota</taxon>
        <taxon>Bacilli</taxon>
        <taxon>Bacillales</taxon>
        <taxon>Paenibacillaceae</taxon>
        <taxon>Paenibacillus</taxon>
    </lineage>
</organism>
<dbReference type="AlphaFoldDB" id="A0A850ELG0"/>
<keyword evidence="3" id="KW-1185">Reference proteome</keyword>
<name>A0A850ELG0_9BACL</name>